<comment type="caution">
    <text evidence="6">The sequence shown here is derived from an EMBL/GenBank/DDBJ whole genome shotgun (WGS) entry which is preliminary data.</text>
</comment>
<feature type="domain" description="IBR" evidence="5">
    <location>
        <begin position="187"/>
        <end position="226"/>
    </location>
</feature>
<accession>A0ABP0MJH8</accession>
<keyword evidence="4" id="KW-0862">Zinc</keyword>
<keyword evidence="2" id="KW-0863">Zinc-finger</keyword>
<dbReference type="CDD" id="cd20336">
    <property type="entry name" value="Rcat_RBR"/>
    <property type="match status" value="1"/>
</dbReference>
<dbReference type="InterPro" id="IPR002867">
    <property type="entry name" value="IBR_dom"/>
</dbReference>
<dbReference type="Pfam" id="PF01485">
    <property type="entry name" value="IBR"/>
    <property type="match status" value="1"/>
</dbReference>
<dbReference type="Proteomes" id="UP001642464">
    <property type="component" value="Unassembled WGS sequence"/>
</dbReference>
<evidence type="ECO:0000256" key="1">
    <source>
        <dbReference type="ARBA" id="ARBA00022723"/>
    </source>
</evidence>
<dbReference type="Gene3D" id="1.20.120.1750">
    <property type="match status" value="1"/>
</dbReference>
<dbReference type="SUPFAM" id="SSF57850">
    <property type="entry name" value="RING/U-box"/>
    <property type="match status" value="1"/>
</dbReference>
<evidence type="ECO:0000256" key="4">
    <source>
        <dbReference type="ARBA" id="ARBA00022833"/>
    </source>
</evidence>
<evidence type="ECO:0000313" key="7">
    <source>
        <dbReference type="Proteomes" id="UP001642464"/>
    </source>
</evidence>
<evidence type="ECO:0000256" key="2">
    <source>
        <dbReference type="ARBA" id="ARBA00022771"/>
    </source>
</evidence>
<organism evidence="6 7">
    <name type="scientific">Durusdinium trenchii</name>
    <dbReference type="NCBI Taxonomy" id="1381693"/>
    <lineage>
        <taxon>Eukaryota</taxon>
        <taxon>Sar</taxon>
        <taxon>Alveolata</taxon>
        <taxon>Dinophyceae</taxon>
        <taxon>Suessiales</taxon>
        <taxon>Symbiodiniaceae</taxon>
        <taxon>Durusdinium</taxon>
    </lineage>
</organism>
<sequence length="305" mass="34789">MCDGQVPGFGCPVEVLTRFGWVSGEVSDPVVTDGSRVTVEFQTQGFTCRKHVDVNSSSSSSHLRRLDEVELDVEEELDPELFFDDCLKMVRGTAAAVEAPPPKPKMVQTTCVRCGNTNATKEEGTTHYKCPKCGRRCEKCRGLYIVGSKHHCGLNKEFRDELKQGHFGEYLKARVRIAKELKDPKEEFITVCPKCLQGIMKEDDDQCDHMTCFNCGHEFCFACHADRTAIKAHGNHYHQPTCRYHFLYFGRDTYKPDECRQCQREGRMCHRPLGQAIWDEYGELLAAGKIDERSIYKAYGHDVQW</sequence>
<proteinExistence type="predicted"/>
<keyword evidence="7" id="KW-1185">Reference proteome</keyword>
<evidence type="ECO:0000313" key="6">
    <source>
        <dbReference type="EMBL" id="CAK9051644.1"/>
    </source>
</evidence>
<keyword evidence="3" id="KW-0833">Ubl conjugation pathway</keyword>
<evidence type="ECO:0000259" key="5">
    <source>
        <dbReference type="Pfam" id="PF01485"/>
    </source>
</evidence>
<protein>
    <recommendedName>
        <fullName evidence="5">IBR domain-containing protein</fullName>
    </recommendedName>
</protein>
<name>A0ABP0MJH8_9DINO</name>
<evidence type="ECO:0000256" key="3">
    <source>
        <dbReference type="ARBA" id="ARBA00022786"/>
    </source>
</evidence>
<gene>
    <name evidence="6" type="ORF">SCF082_LOCUS28340</name>
</gene>
<keyword evidence="1" id="KW-0479">Metal-binding</keyword>
<dbReference type="EMBL" id="CAXAMM010022237">
    <property type="protein sequence ID" value="CAK9051644.1"/>
    <property type="molecule type" value="Genomic_DNA"/>
</dbReference>
<reference evidence="6 7" key="1">
    <citation type="submission" date="2024-02" db="EMBL/GenBank/DDBJ databases">
        <authorList>
            <person name="Chen Y."/>
            <person name="Shah S."/>
            <person name="Dougan E. K."/>
            <person name="Thang M."/>
            <person name="Chan C."/>
        </authorList>
    </citation>
    <scope>NUCLEOTIDE SEQUENCE [LARGE SCALE GENOMIC DNA]</scope>
</reference>